<dbReference type="Pfam" id="PF10604">
    <property type="entry name" value="Polyketide_cyc2"/>
    <property type="match status" value="1"/>
</dbReference>
<dbReference type="InterPro" id="IPR023393">
    <property type="entry name" value="START-like_dom_sf"/>
</dbReference>
<evidence type="ECO:0000313" key="2">
    <source>
        <dbReference type="EMBL" id="MFC4630946.1"/>
    </source>
</evidence>
<dbReference type="InterPro" id="IPR036628">
    <property type="entry name" value="Clp_N_dom_sf"/>
</dbReference>
<dbReference type="SUPFAM" id="SSF81923">
    <property type="entry name" value="Double Clp-N motif"/>
    <property type="match status" value="1"/>
</dbReference>
<dbReference type="InterPro" id="IPR019587">
    <property type="entry name" value="Polyketide_cyclase/dehydratase"/>
</dbReference>
<sequence>MSKFASAAATSHTLSLAAMEEASRSGQRTTDVGHLLMALAVNEQVAGQVLRGLGVTLDAVREAVAAQHAEQLGSLGINAEVPAGGKIVFHETGGYEWDKPSLEIFERAGAGDKRGDAAAVLRELIAEPSGMIAAVLRRLGTTPEAVVAGLDEAARYPSHAPLRTVEPGRLSGVSAAFAPAPVERVWELLADASRMPEWEPGIGSVESGPSVVRAGDTWVARTRTVRPDGKAMRVKPELMTQQVEVVALDEGHHLEWRFTYPDVAQANARRIRVELEPAAGGTQLRLALAWDRNADRPRRPLLALLLRPLTRFSIWMQLSHLGGGISRVFR</sequence>
<dbReference type="RefSeq" id="WP_377139443.1">
    <property type="nucleotide sequence ID" value="NZ_JBHSFI010000007.1"/>
</dbReference>
<dbReference type="CDD" id="cd07814">
    <property type="entry name" value="SRPBCC_CalC_Aha1-like"/>
    <property type="match status" value="1"/>
</dbReference>
<evidence type="ECO:0000259" key="1">
    <source>
        <dbReference type="Pfam" id="PF02861"/>
    </source>
</evidence>
<gene>
    <name evidence="2" type="ORF">ACFO6V_22050</name>
</gene>
<dbReference type="Gene3D" id="1.10.1780.10">
    <property type="entry name" value="Clp, N-terminal domain"/>
    <property type="match status" value="1"/>
</dbReference>
<name>A0ABV9HP28_9MICO</name>
<proteinExistence type="predicted"/>
<evidence type="ECO:0000313" key="3">
    <source>
        <dbReference type="Proteomes" id="UP001596011"/>
    </source>
</evidence>
<dbReference type="Gene3D" id="3.30.530.20">
    <property type="match status" value="1"/>
</dbReference>
<keyword evidence="3" id="KW-1185">Reference proteome</keyword>
<dbReference type="SUPFAM" id="SSF55961">
    <property type="entry name" value="Bet v1-like"/>
    <property type="match status" value="1"/>
</dbReference>
<accession>A0ABV9HP28</accession>
<protein>
    <submittedName>
        <fullName evidence="2">SRPBCC family protein</fullName>
    </submittedName>
</protein>
<reference evidence="3" key="1">
    <citation type="journal article" date="2019" name="Int. J. Syst. Evol. Microbiol.">
        <title>The Global Catalogue of Microorganisms (GCM) 10K type strain sequencing project: providing services to taxonomists for standard genome sequencing and annotation.</title>
        <authorList>
            <consortium name="The Broad Institute Genomics Platform"/>
            <consortium name="The Broad Institute Genome Sequencing Center for Infectious Disease"/>
            <person name="Wu L."/>
            <person name="Ma J."/>
        </authorList>
    </citation>
    <scope>NUCLEOTIDE SEQUENCE [LARGE SCALE GENOMIC DNA]</scope>
    <source>
        <strain evidence="3">CCUG 42722</strain>
    </source>
</reference>
<feature type="domain" description="Clp R" evidence="1">
    <location>
        <begin position="17"/>
        <end position="82"/>
    </location>
</feature>
<dbReference type="InterPro" id="IPR004176">
    <property type="entry name" value="Clp_R_N"/>
</dbReference>
<organism evidence="2 3">
    <name type="scientific">Promicromonospora alba</name>
    <dbReference type="NCBI Taxonomy" id="1616110"/>
    <lineage>
        <taxon>Bacteria</taxon>
        <taxon>Bacillati</taxon>
        <taxon>Actinomycetota</taxon>
        <taxon>Actinomycetes</taxon>
        <taxon>Micrococcales</taxon>
        <taxon>Promicromonosporaceae</taxon>
        <taxon>Promicromonospora</taxon>
    </lineage>
</organism>
<dbReference type="Pfam" id="PF02861">
    <property type="entry name" value="Clp_N"/>
    <property type="match status" value="1"/>
</dbReference>
<dbReference type="EMBL" id="JBHSFI010000007">
    <property type="protein sequence ID" value="MFC4630946.1"/>
    <property type="molecule type" value="Genomic_DNA"/>
</dbReference>
<comment type="caution">
    <text evidence="2">The sequence shown here is derived from an EMBL/GenBank/DDBJ whole genome shotgun (WGS) entry which is preliminary data.</text>
</comment>
<dbReference type="Proteomes" id="UP001596011">
    <property type="component" value="Unassembled WGS sequence"/>
</dbReference>